<dbReference type="EMBL" id="UGTH01000001">
    <property type="protein sequence ID" value="SUB74846.1"/>
    <property type="molecule type" value="Genomic_DNA"/>
</dbReference>
<dbReference type="InterPro" id="IPR015414">
    <property type="entry name" value="TMEM64"/>
</dbReference>
<proteinExistence type="inferred from homology"/>
<keyword evidence="3 6" id="KW-0812">Transmembrane</keyword>
<dbReference type="RefSeq" id="WP_004819268.1">
    <property type="nucleotide sequence ID" value="NZ_UGTH01000001.1"/>
</dbReference>
<accession>A0A379DA22</accession>
<evidence type="ECO:0000256" key="3">
    <source>
        <dbReference type="ARBA" id="ARBA00022692"/>
    </source>
</evidence>
<evidence type="ECO:0000256" key="5">
    <source>
        <dbReference type="ARBA" id="ARBA00023136"/>
    </source>
</evidence>
<organism evidence="8 9">
    <name type="scientific">Peptoniphilus indolicus</name>
    <dbReference type="NCBI Taxonomy" id="33030"/>
    <lineage>
        <taxon>Bacteria</taxon>
        <taxon>Bacillati</taxon>
        <taxon>Bacillota</taxon>
        <taxon>Tissierellia</taxon>
        <taxon>Tissierellales</taxon>
        <taxon>Peptoniphilaceae</taxon>
        <taxon>Peptoniphilus</taxon>
    </lineage>
</organism>
<feature type="transmembrane region" description="Helical" evidence="6">
    <location>
        <begin position="111"/>
        <end position="128"/>
    </location>
</feature>
<comment type="caution">
    <text evidence="6">Lacks conserved residue(s) required for the propagation of feature annotation.</text>
</comment>
<keyword evidence="2 6" id="KW-1003">Cell membrane</keyword>
<dbReference type="InterPro" id="IPR032816">
    <property type="entry name" value="VTT_dom"/>
</dbReference>
<feature type="transmembrane region" description="Helical" evidence="6">
    <location>
        <begin position="161"/>
        <end position="184"/>
    </location>
</feature>
<feature type="transmembrane region" description="Helical" evidence="6">
    <location>
        <begin position="32"/>
        <end position="49"/>
    </location>
</feature>
<comment type="subcellular location">
    <subcellularLocation>
        <location evidence="1 6">Cell membrane</location>
        <topology evidence="1 6">Multi-pass membrane protein</topology>
    </subcellularLocation>
</comment>
<feature type="domain" description="VTT" evidence="7">
    <location>
        <begin position="91"/>
        <end position="208"/>
    </location>
</feature>
<dbReference type="PANTHER" id="PTHR12677:SF49">
    <property type="entry name" value="TVP38_TMEM64 FAMILY MEMBRANE PROTEIN"/>
    <property type="match status" value="1"/>
</dbReference>
<keyword evidence="5 6" id="KW-0472">Membrane</keyword>
<evidence type="ECO:0000256" key="4">
    <source>
        <dbReference type="ARBA" id="ARBA00022989"/>
    </source>
</evidence>
<evidence type="ECO:0000256" key="2">
    <source>
        <dbReference type="ARBA" id="ARBA00022475"/>
    </source>
</evidence>
<keyword evidence="4 6" id="KW-1133">Transmembrane helix</keyword>
<dbReference type="GO" id="GO:0005886">
    <property type="term" value="C:plasma membrane"/>
    <property type="evidence" value="ECO:0007669"/>
    <property type="project" value="UniProtKB-SubCell"/>
</dbReference>
<evidence type="ECO:0000313" key="9">
    <source>
        <dbReference type="Proteomes" id="UP000254777"/>
    </source>
</evidence>
<dbReference type="Pfam" id="PF09335">
    <property type="entry name" value="VTT_dom"/>
    <property type="match status" value="1"/>
</dbReference>
<feature type="transmembrane region" description="Helical" evidence="6">
    <location>
        <begin position="190"/>
        <end position="213"/>
    </location>
</feature>
<sequence length="220" mass="25270">MKDEKNIETDKPHGILERRGLLEENNRKLNRIYHSITAVTMLLMFWGFYRGYRLGIFTSQEKLDSFIVNLGVWGPLFFVVLQIIQVVVPIIPGGITSIAGVFIFGPLKGTIYNYVGIVIGSYINYFLARKYGIVFVEKLIGKKKLQRYTKWIHKGNKFDRFFAIAIALPVAPDDILCLFAGLVNMKLSKFTWIILFLKPWSLIAYTLGGDVLIKKMLLNW</sequence>
<dbReference type="AlphaFoldDB" id="A0A379DA22"/>
<dbReference type="Proteomes" id="UP000254777">
    <property type="component" value="Unassembled WGS sequence"/>
</dbReference>
<comment type="similarity">
    <text evidence="6">Belongs to the TVP38/TMEM64 family.</text>
</comment>
<evidence type="ECO:0000256" key="1">
    <source>
        <dbReference type="ARBA" id="ARBA00004651"/>
    </source>
</evidence>
<evidence type="ECO:0000313" key="8">
    <source>
        <dbReference type="EMBL" id="SUB74846.1"/>
    </source>
</evidence>
<dbReference type="PANTHER" id="PTHR12677">
    <property type="entry name" value="GOLGI APPARATUS MEMBRANE PROTEIN TVP38-RELATED"/>
    <property type="match status" value="1"/>
</dbReference>
<protein>
    <recommendedName>
        <fullName evidence="6">TVP38/TMEM64 family membrane protein</fullName>
    </recommendedName>
</protein>
<name>A0A379DA22_9FIRM</name>
<evidence type="ECO:0000256" key="6">
    <source>
        <dbReference type="RuleBase" id="RU366058"/>
    </source>
</evidence>
<reference evidence="8 9" key="1">
    <citation type="submission" date="2018-06" db="EMBL/GenBank/DDBJ databases">
        <authorList>
            <consortium name="Pathogen Informatics"/>
            <person name="Doyle S."/>
        </authorList>
    </citation>
    <scope>NUCLEOTIDE SEQUENCE [LARGE SCALE GENOMIC DNA]</scope>
    <source>
        <strain evidence="8 9">NCTC11088</strain>
    </source>
</reference>
<evidence type="ECO:0000259" key="7">
    <source>
        <dbReference type="Pfam" id="PF09335"/>
    </source>
</evidence>
<gene>
    <name evidence="8" type="primary">ydjZ_1</name>
    <name evidence="8" type="ORF">NCTC11088_00608</name>
</gene>